<reference evidence="1" key="1">
    <citation type="journal article" date="2019" name="Environ. Microbiol.">
        <title>Fungal ecological strategies reflected in gene transcription - a case study of two litter decomposers.</title>
        <authorList>
            <person name="Barbi F."/>
            <person name="Kohler A."/>
            <person name="Barry K."/>
            <person name="Baskaran P."/>
            <person name="Daum C."/>
            <person name="Fauchery L."/>
            <person name="Ihrmark K."/>
            <person name="Kuo A."/>
            <person name="LaButti K."/>
            <person name="Lipzen A."/>
            <person name="Morin E."/>
            <person name="Grigoriev I.V."/>
            <person name="Henrissat B."/>
            <person name="Lindahl B."/>
            <person name="Martin F."/>
        </authorList>
    </citation>
    <scope>NUCLEOTIDE SEQUENCE</scope>
    <source>
        <strain evidence="1">JB14</strain>
    </source>
</reference>
<dbReference type="Proteomes" id="UP000799118">
    <property type="component" value="Unassembled WGS sequence"/>
</dbReference>
<evidence type="ECO:0000313" key="1">
    <source>
        <dbReference type="EMBL" id="KAE9405930.1"/>
    </source>
</evidence>
<dbReference type="OrthoDB" id="3249706at2759"/>
<proteinExistence type="predicted"/>
<evidence type="ECO:0000313" key="2">
    <source>
        <dbReference type="Proteomes" id="UP000799118"/>
    </source>
</evidence>
<sequence>MTCTEGHHILPNLKNLLLSGYARPNMDYLHASGLKSLVLSRWWPDGPDGDGSVSFRNRLSCLQNVTLSGFRVIDFAEDIAHISALANSGCGLHASRI</sequence>
<name>A0A6A4I7K4_9AGAR</name>
<organism evidence="1 2">
    <name type="scientific">Gymnopus androsaceus JB14</name>
    <dbReference type="NCBI Taxonomy" id="1447944"/>
    <lineage>
        <taxon>Eukaryota</taxon>
        <taxon>Fungi</taxon>
        <taxon>Dikarya</taxon>
        <taxon>Basidiomycota</taxon>
        <taxon>Agaricomycotina</taxon>
        <taxon>Agaricomycetes</taxon>
        <taxon>Agaricomycetidae</taxon>
        <taxon>Agaricales</taxon>
        <taxon>Marasmiineae</taxon>
        <taxon>Omphalotaceae</taxon>
        <taxon>Gymnopus</taxon>
    </lineage>
</organism>
<dbReference type="EMBL" id="ML769405">
    <property type="protein sequence ID" value="KAE9405930.1"/>
    <property type="molecule type" value="Genomic_DNA"/>
</dbReference>
<protein>
    <submittedName>
        <fullName evidence="1">Uncharacterized protein</fullName>
    </submittedName>
</protein>
<keyword evidence="2" id="KW-1185">Reference proteome</keyword>
<accession>A0A6A4I7K4</accession>
<dbReference type="AlphaFoldDB" id="A0A6A4I7K4"/>
<gene>
    <name evidence="1" type="ORF">BT96DRAFT_915687</name>
</gene>
<feature type="non-terminal residue" evidence="1">
    <location>
        <position position="97"/>
    </location>
</feature>